<dbReference type="EMBL" id="CP042196">
    <property type="protein sequence ID" value="QDS74922.1"/>
    <property type="molecule type" value="Genomic_DNA"/>
</dbReference>
<feature type="region of interest" description="Disordered" evidence="1">
    <location>
        <begin position="161"/>
        <end position="229"/>
    </location>
</feature>
<organism evidence="2 3">
    <name type="scientific">Venturia effusa</name>
    <dbReference type="NCBI Taxonomy" id="50376"/>
    <lineage>
        <taxon>Eukaryota</taxon>
        <taxon>Fungi</taxon>
        <taxon>Dikarya</taxon>
        <taxon>Ascomycota</taxon>
        <taxon>Pezizomycotina</taxon>
        <taxon>Dothideomycetes</taxon>
        <taxon>Pleosporomycetidae</taxon>
        <taxon>Venturiales</taxon>
        <taxon>Venturiaceae</taxon>
        <taxon>Venturia</taxon>
    </lineage>
</organism>
<gene>
    <name evidence="2" type="ORF">FKW77_004250</name>
</gene>
<reference evidence="2 3" key="1">
    <citation type="submission" date="2019-07" db="EMBL/GenBank/DDBJ databases">
        <title>Finished genome of Venturia effusa.</title>
        <authorList>
            <person name="Young C.A."/>
            <person name="Cox M.P."/>
            <person name="Ganley A.R.D."/>
            <person name="David W.J."/>
        </authorList>
    </citation>
    <scope>NUCLEOTIDE SEQUENCE [LARGE SCALE GENOMIC DNA]</scope>
    <source>
        <strain evidence="3">albino</strain>
    </source>
</reference>
<dbReference type="AlphaFoldDB" id="A0A517LH01"/>
<evidence type="ECO:0000256" key="1">
    <source>
        <dbReference type="SAM" id="MobiDB-lite"/>
    </source>
</evidence>
<feature type="compositionally biased region" description="Polar residues" evidence="1">
    <location>
        <begin position="161"/>
        <end position="186"/>
    </location>
</feature>
<proteinExistence type="predicted"/>
<dbReference type="OrthoDB" id="10575504at2759"/>
<dbReference type="Proteomes" id="UP000316270">
    <property type="component" value="Chromosome 12"/>
</dbReference>
<protein>
    <submittedName>
        <fullName evidence="2">Uncharacterized protein</fullName>
    </submittedName>
</protein>
<sequence>MAPTDPPAKTVIDLPKNFLSLPRELRQDILMASADSPSQDLFPETGVYHEGRNRQWYDAFHSGIDKIRTWSAMLEQITSNSRLAVDIEYVQTRLIESWRRLEDAWLWTALDEGPERWKDAEEWIDCDAHHAQATRTDNVNNGSGTRTSDRSVVPTIATTSTQTPIHSVDGTTTTPTDNMNACNSGTENREKTPPPSQTTFDASKANAKDGNVNRGNVGLVLPESTDDGM</sequence>
<accession>A0A517LH01</accession>
<evidence type="ECO:0000313" key="2">
    <source>
        <dbReference type="EMBL" id="QDS74922.1"/>
    </source>
</evidence>
<name>A0A517LH01_9PEZI</name>
<evidence type="ECO:0000313" key="3">
    <source>
        <dbReference type="Proteomes" id="UP000316270"/>
    </source>
</evidence>
<keyword evidence="3" id="KW-1185">Reference proteome</keyword>